<proteinExistence type="predicted"/>
<reference evidence="1" key="2">
    <citation type="submission" date="2022-01" db="EMBL/GenBank/DDBJ databases">
        <authorList>
            <person name="Yamashiro T."/>
            <person name="Shiraishi A."/>
            <person name="Satake H."/>
            <person name="Nakayama K."/>
        </authorList>
    </citation>
    <scope>NUCLEOTIDE SEQUENCE</scope>
</reference>
<dbReference type="Proteomes" id="UP001151760">
    <property type="component" value="Unassembled WGS sequence"/>
</dbReference>
<comment type="caution">
    <text evidence="1">The sequence shown here is derived from an EMBL/GenBank/DDBJ whole genome shotgun (WGS) entry which is preliminary data.</text>
</comment>
<evidence type="ECO:0000313" key="1">
    <source>
        <dbReference type="EMBL" id="GJT85500.1"/>
    </source>
</evidence>
<dbReference type="EMBL" id="BQNB010019457">
    <property type="protein sequence ID" value="GJT85500.1"/>
    <property type="molecule type" value="Genomic_DNA"/>
</dbReference>
<keyword evidence="2" id="KW-1185">Reference proteome</keyword>
<gene>
    <name evidence="1" type="ORF">Tco_1067217</name>
</gene>
<sequence length="91" mass="10051">MIPQDVLMRSGIKADNAPKPKAVHNGVVKGNRFNVIKASACWVWMPKNRVIDHGRLEYEQEEITTVGAEISSVSPEVKIASDSIYDIVAET</sequence>
<name>A0ABQ5HE11_9ASTR</name>
<accession>A0ABQ5HE11</accession>
<organism evidence="1 2">
    <name type="scientific">Tanacetum coccineum</name>
    <dbReference type="NCBI Taxonomy" id="301880"/>
    <lineage>
        <taxon>Eukaryota</taxon>
        <taxon>Viridiplantae</taxon>
        <taxon>Streptophyta</taxon>
        <taxon>Embryophyta</taxon>
        <taxon>Tracheophyta</taxon>
        <taxon>Spermatophyta</taxon>
        <taxon>Magnoliopsida</taxon>
        <taxon>eudicotyledons</taxon>
        <taxon>Gunneridae</taxon>
        <taxon>Pentapetalae</taxon>
        <taxon>asterids</taxon>
        <taxon>campanulids</taxon>
        <taxon>Asterales</taxon>
        <taxon>Asteraceae</taxon>
        <taxon>Asteroideae</taxon>
        <taxon>Anthemideae</taxon>
        <taxon>Anthemidinae</taxon>
        <taxon>Tanacetum</taxon>
    </lineage>
</organism>
<reference evidence="1" key="1">
    <citation type="journal article" date="2022" name="Int. J. Mol. Sci.">
        <title>Draft Genome of Tanacetum Coccineum: Genomic Comparison of Closely Related Tanacetum-Family Plants.</title>
        <authorList>
            <person name="Yamashiro T."/>
            <person name="Shiraishi A."/>
            <person name="Nakayama K."/>
            <person name="Satake H."/>
        </authorList>
    </citation>
    <scope>NUCLEOTIDE SEQUENCE</scope>
</reference>
<protein>
    <submittedName>
        <fullName evidence="1">Uncharacterized protein</fullName>
    </submittedName>
</protein>
<evidence type="ECO:0000313" key="2">
    <source>
        <dbReference type="Proteomes" id="UP001151760"/>
    </source>
</evidence>